<protein>
    <submittedName>
        <fullName evidence="2">Uncharacterized protein</fullName>
    </submittedName>
</protein>
<organism evidence="2 3">
    <name type="scientific">Leptospira stimsonii</name>
    <dbReference type="NCBI Taxonomy" id="2202203"/>
    <lineage>
        <taxon>Bacteria</taxon>
        <taxon>Pseudomonadati</taxon>
        <taxon>Spirochaetota</taxon>
        <taxon>Spirochaetia</taxon>
        <taxon>Leptospirales</taxon>
        <taxon>Leptospiraceae</taxon>
        <taxon>Leptospira</taxon>
    </lineage>
</organism>
<name>A0A396YLG0_9LEPT</name>
<dbReference type="OrthoDB" id="10003024at2"/>
<keyword evidence="1" id="KW-0472">Membrane</keyword>
<keyword evidence="1" id="KW-1133">Transmembrane helix</keyword>
<accession>A0A396YLG0</accession>
<dbReference type="Proteomes" id="UP000265798">
    <property type="component" value="Unassembled WGS sequence"/>
</dbReference>
<evidence type="ECO:0000313" key="2">
    <source>
        <dbReference type="EMBL" id="RHX83919.1"/>
    </source>
</evidence>
<proteinExistence type="predicted"/>
<gene>
    <name evidence="2" type="ORF">DLM75_23530</name>
</gene>
<dbReference type="EMBL" id="QHCT01000016">
    <property type="protein sequence ID" value="RHX83919.1"/>
    <property type="molecule type" value="Genomic_DNA"/>
</dbReference>
<feature type="transmembrane region" description="Helical" evidence="1">
    <location>
        <begin position="96"/>
        <end position="120"/>
    </location>
</feature>
<evidence type="ECO:0000313" key="3">
    <source>
        <dbReference type="Proteomes" id="UP000265798"/>
    </source>
</evidence>
<keyword evidence="1" id="KW-0812">Transmembrane</keyword>
<evidence type="ECO:0000256" key="1">
    <source>
        <dbReference type="SAM" id="Phobius"/>
    </source>
</evidence>
<comment type="caution">
    <text evidence="2">The sequence shown here is derived from an EMBL/GenBank/DDBJ whole genome shotgun (WGS) entry which is preliminary data.</text>
</comment>
<dbReference type="RefSeq" id="WP_118970956.1">
    <property type="nucleotide sequence ID" value="NZ_QHCT01000016.1"/>
</dbReference>
<sequence length="295" mass="34660">MKQRFILIILFIWIFNSCYYIRETKGNKISSEVVGEDTYEYIYITGPEPKITFKGSKFVIETGIKAEKIKVKKEDSKVTYELIRKPELTDDMCQKAMGFCIFLFPIPLTILLFESFTIPFRSIDSTRVMLEDAKSVISREPLNLASLNKDISFKVENNLLFYAKEFDSPPSKIEVDLNSQGMDFYEVRRLRDEDNKVKSYCSYFRMNLKENGKERLSGIEGCPSLNFVQEFEKKNKNKCLARHERFLATLTQYYNRMQVDNNTYTTYCTSKSGIDRNKYLNCLDEVRDCFDIIRL</sequence>
<reference evidence="3" key="1">
    <citation type="submission" date="2018-05" db="EMBL/GenBank/DDBJ databases">
        <title>Leptospira yasudae sp. nov. and Leptospira stimsonii sp. nov., two pathogenic species of the genus Leptospira isolated from environmental sources.</title>
        <authorList>
            <person name="Casanovas-Massana A."/>
            <person name="Hamond C."/>
            <person name="Santos L.A."/>
            <person name="Hacker K.P."/>
            <person name="Balassiano I."/>
            <person name="Medeiros M.A."/>
            <person name="Reis M.G."/>
            <person name="Ko A.I."/>
            <person name="Wunder E.A."/>
        </authorList>
    </citation>
    <scope>NUCLEOTIDE SEQUENCE [LARGE SCALE GENOMIC DNA]</scope>
    <source>
        <strain evidence="3">Yale</strain>
    </source>
</reference>
<feature type="transmembrane region" description="Helical" evidence="1">
    <location>
        <begin position="5"/>
        <end position="22"/>
    </location>
</feature>
<dbReference type="AlphaFoldDB" id="A0A396YLG0"/>